<comment type="caution">
    <text evidence="1">The sequence shown here is derived from an EMBL/GenBank/DDBJ whole genome shotgun (WGS) entry which is preliminary data.</text>
</comment>
<dbReference type="Proteomes" id="UP000054843">
    <property type="component" value="Unassembled WGS sequence"/>
</dbReference>
<evidence type="ECO:0000313" key="1">
    <source>
        <dbReference type="EMBL" id="KRZ66574.1"/>
    </source>
</evidence>
<organism evidence="1 2">
    <name type="scientific">Trichinella papuae</name>
    <dbReference type="NCBI Taxonomy" id="268474"/>
    <lineage>
        <taxon>Eukaryota</taxon>
        <taxon>Metazoa</taxon>
        <taxon>Ecdysozoa</taxon>
        <taxon>Nematoda</taxon>
        <taxon>Enoplea</taxon>
        <taxon>Dorylaimia</taxon>
        <taxon>Trichinellida</taxon>
        <taxon>Trichinellidae</taxon>
        <taxon>Trichinella</taxon>
    </lineage>
</organism>
<name>A0A0V1M5K7_9BILA</name>
<dbReference type="AlphaFoldDB" id="A0A0V1M5K7"/>
<sequence length="77" mass="8783">LDDGCLLGDGQAQASFIRSSKTGDAIFVYVFCSTRPRTSSPKLKIKKKVNEIEKRNTIYFIFLFITSPKKLILLWLL</sequence>
<gene>
    <name evidence="1" type="ORF">T10_2130</name>
</gene>
<feature type="non-terminal residue" evidence="1">
    <location>
        <position position="1"/>
    </location>
</feature>
<dbReference type="EMBL" id="JYDO01000235">
    <property type="protein sequence ID" value="KRZ66574.1"/>
    <property type="molecule type" value="Genomic_DNA"/>
</dbReference>
<evidence type="ECO:0000313" key="2">
    <source>
        <dbReference type="Proteomes" id="UP000054843"/>
    </source>
</evidence>
<reference evidence="1 2" key="1">
    <citation type="submission" date="2015-01" db="EMBL/GenBank/DDBJ databases">
        <title>Evolution of Trichinella species and genotypes.</title>
        <authorList>
            <person name="Korhonen P.K."/>
            <person name="Edoardo P."/>
            <person name="Giuseppe L.R."/>
            <person name="Gasser R.B."/>
        </authorList>
    </citation>
    <scope>NUCLEOTIDE SEQUENCE [LARGE SCALE GENOMIC DNA]</scope>
    <source>
        <strain evidence="1">ISS1980</strain>
    </source>
</reference>
<protein>
    <submittedName>
        <fullName evidence="1">Uncharacterized protein</fullName>
    </submittedName>
</protein>
<accession>A0A0V1M5K7</accession>
<keyword evidence="2" id="KW-1185">Reference proteome</keyword>
<proteinExistence type="predicted"/>